<accession>A0A2R8FD50</accession>
<evidence type="ECO:0000313" key="1">
    <source>
        <dbReference type="EMBL" id="SPN78925.1"/>
    </source>
</evidence>
<proteinExistence type="predicted"/>
<dbReference type="Proteomes" id="UP000273054">
    <property type="component" value="Segment"/>
</dbReference>
<name>A0A2R8FD50_9VIRU</name>
<reference evidence="1" key="1">
    <citation type="submission" date="2018-03" db="EMBL/GenBank/DDBJ databases">
        <authorList>
            <consortium name="Urmite Genomes"/>
        </authorList>
    </citation>
    <scope>NUCLEOTIDE SEQUENCE [LARGE SCALE GENOMIC DNA]</scope>
    <source>
        <strain evidence="1">IHUMI-27.7</strain>
    </source>
</reference>
<gene>
    <name evidence="1" type="ORF">BRZCDTV_66</name>
</gene>
<evidence type="ECO:0000313" key="2">
    <source>
        <dbReference type="Proteomes" id="UP000273054"/>
    </source>
</evidence>
<keyword evidence="2" id="KW-1185">Reference proteome</keyword>
<protein>
    <submittedName>
        <fullName evidence="1">F-box domain-containing protein</fullName>
    </submittedName>
</protein>
<organism evidence="1">
    <name type="scientific">Brazilian cedratvirus IHUMI</name>
    <dbReference type="NCBI Taxonomy" id="2126980"/>
    <lineage>
        <taxon>Viruses</taxon>
        <taxon>Pithoviruses</taxon>
        <taxon>Orthocedratvirinae</taxon>
        <taxon>Alphacedratvirus</taxon>
        <taxon>Alphacedratvirus brasiliense</taxon>
    </lineage>
</organism>
<sequence length="210" mass="24734">MQDINNILPEEVLCIIFDYVSCYMSVTGSVCREWQRISCEFEKKPFLLLAYIYKDEVPWLKKQWSLPEKVGKLSSSTREKMVDSVMQEANPNTLVWLVEGLCDKRELFNKAAQKKNYRVLNWMKAGGLIDSEEYLDDLIETFRPFPLAKFYMGQACCTKEEKELLFWYVSSKLPLNKKKVLACFNQYAVFELYNRPHWKLSLDGCYPKIV</sequence>
<dbReference type="EMBL" id="LT994651">
    <property type="protein sequence ID" value="SPN78925.1"/>
    <property type="molecule type" value="Genomic_DNA"/>
</dbReference>